<keyword evidence="2" id="KW-1185">Reference proteome</keyword>
<dbReference type="Proteomes" id="UP001148629">
    <property type="component" value="Unassembled WGS sequence"/>
</dbReference>
<proteinExistence type="predicted"/>
<accession>A0ACC1RZR8</accession>
<organism evidence="1 2">
    <name type="scientific">Fusarium decemcellulare</name>
    <dbReference type="NCBI Taxonomy" id="57161"/>
    <lineage>
        <taxon>Eukaryota</taxon>
        <taxon>Fungi</taxon>
        <taxon>Dikarya</taxon>
        <taxon>Ascomycota</taxon>
        <taxon>Pezizomycotina</taxon>
        <taxon>Sordariomycetes</taxon>
        <taxon>Hypocreomycetidae</taxon>
        <taxon>Hypocreales</taxon>
        <taxon>Nectriaceae</taxon>
        <taxon>Fusarium</taxon>
        <taxon>Fusarium decemcellulare species complex</taxon>
    </lineage>
</organism>
<protein>
    <submittedName>
        <fullName evidence="1">Uncharacterized protein</fullName>
    </submittedName>
</protein>
<comment type="caution">
    <text evidence="1">The sequence shown here is derived from an EMBL/GenBank/DDBJ whole genome shotgun (WGS) entry which is preliminary data.</text>
</comment>
<dbReference type="EMBL" id="JANRMS010001345">
    <property type="protein sequence ID" value="KAJ3528979.1"/>
    <property type="molecule type" value="Genomic_DNA"/>
</dbReference>
<gene>
    <name evidence="1" type="ORF">NM208_g9962</name>
</gene>
<reference evidence="1" key="1">
    <citation type="submission" date="2022-08" db="EMBL/GenBank/DDBJ databases">
        <title>Genome Sequence of Fusarium decemcellulare.</title>
        <authorList>
            <person name="Buettner E."/>
        </authorList>
    </citation>
    <scope>NUCLEOTIDE SEQUENCE</scope>
    <source>
        <strain evidence="1">Babe19</strain>
    </source>
</reference>
<sequence>MMLKVQGVDNVDILEASDRVGGRCFTYKFPEDESCPHNYYDVGAMRIPDIDAMKSTLKLIEKLGLEKKKVPYVLDAGCEPKMHWYKHDDEPNGDLFANQIESIIKRLSGDNFDKAFESLMNGNKDDWSTKTWLMILNDLSYDETVDAEAAETSTGLFDMAFIESLCDYSDFQAAKNKDWYRMEGGMSVLTDEMNKRLEDPNWPCPKSPVFKVKTGTPVVAMSDDQKANKIKVTTTDKQGFNPETEEYDMVFNTTAMAPLQRMDIQGLNLDKKILTGIRGLSYDRSCKVAIKFKTRWWGRMYPLPGVGRKSYGGVSSTDLPISNVVYPSWDDKKAPAVLMVSYSWAQDATRMGALIPEYSEKNPPHVDEPLVTLCLQNLAKLWSGAPDPPTFEFLKEQYITHHAFAWSHDPYTGGAFALFGPGQYKNVYPAFQKLFCNGKFAMCGEALSAHHAWISGALDSAYAAVMRWMCFHGMTRRTTCLKYSWFGGGKGEHPADFDEKLLLWSAELSQCPEHKVKENGPSKNGHAH</sequence>
<evidence type="ECO:0000313" key="1">
    <source>
        <dbReference type="EMBL" id="KAJ3528979.1"/>
    </source>
</evidence>
<name>A0ACC1RZR8_9HYPO</name>
<evidence type="ECO:0000313" key="2">
    <source>
        <dbReference type="Proteomes" id="UP001148629"/>
    </source>
</evidence>